<feature type="compositionally biased region" description="Low complexity" evidence="2">
    <location>
        <begin position="352"/>
        <end position="367"/>
    </location>
</feature>
<evidence type="ECO:0000256" key="3">
    <source>
        <dbReference type="SAM" id="Phobius"/>
    </source>
</evidence>
<dbReference type="Proteomes" id="UP000801428">
    <property type="component" value="Unassembled WGS sequence"/>
</dbReference>
<dbReference type="CDD" id="cd15853">
    <property type="entry name" value="SNARE_Bet1"/>
    <property type="match status" value="1"/>
</dbReference>
<feature type="region of interest" description="Disordered" evidence="2">
    <location>
        <begin position="317"/>
        <end position="337"/>
    </location>
</feature>
<comment type="caution">
    <text evidence="5">The sequence shown here is derived from an EMBL/GenBank/DDBJ whole genome shotgun (WGS) entry which is preliminary data.</text>
</comment>
<feature type="compositionally biased region" description="Basic and acidic residues" evidence="2">
    <location>
        <begin position="328"/>
        <end position="337"/>
    </location>
</feature>
<dbReference type="PANTHER" id="PTHR36978:SF4">
    <property type="entry name" value="P-LOOP CONTAINING NUCLEOSIDE TRIPHOSPHATE HYDROLASE PROTEIN"/>
    <property type="match status" value="1"/>
</dbReference>
<feature type="transmembrane region" description="Helical" evidence="3">
    <location>
        <begin position="651"/>
        <end position="674"/>
    </location>
</feature>
<keyword evidence="3" id="KW-0472">Membrane</keyword>
<feature type="domain" description="T-SNARE coiled-coil homology" evidence="4">
    <location>
        <begin position="90"/>
        <end position="152"/>
    </location>
</feature>
<dbReference type="PROSITE" id="PS50192">
    <property type="entry name" value="T_SNARE"/>
    <property type="match status" value="1"/>
</dbReference>
<dbReference type="InterPro" id="IPR027417">
    <property type="entry name" value="P-loop_NTPase"/>
</dbReference>
<keyword evidence="6" id="KW-1185">Reference proteome</keyword>
<reference evidence="5" key="1">
    <citation type="submission" date="2019-04" db="EMBL/GenBank/DDBJ databases">
        <title>Sequencing of skin fungus with MAO and IRED activity.</title>
        <authorList>
            <person name="Marsaioli A.J."/>
            <person name="Bonatto J.M.C."/>
            <person name="Reis Junior O."/>
        </authorList>
    </citation>
    <scope>NUCLEOTIDE SEQUENCE</scope>
    <source>
        <strain evidence="5">30M1</strain>
    </source>
</reference>
<dbReference type="SUPFAM" id="SSF52540">
    <property type="entry name" value="P-loop containing nucleoside triphosphate hydrolases"/>
    <property type="match status" value="1"/>
</dbReference>
<evidence type="ECO:0000256" key="1">
    <source>
        <dbReference type="ARBA" id="ARBA00046280"/>
    </source>
</evidence>
<dbReference type="OrthoDB" id="261831at2759"/>
<dbReference type="EMBL" id="SWKU01000010">
    <property type="protein sequence ID" value="KAF3002983.1"/>
    <property type="molecule type" value="Genomic_DNA"/>
</dbReference>
<dbReference type="PANTHER" id="PTHR36978">
    <property type="entry name" value="P-LOOP CONTAINING NUCLEOTIDE TRIPHOSPHATE HYDROLASE"/>
    <property type="match status" value="1"/>
</dbReference>
<name>A0A9P4TEP8_CURKU</name>
<feature type="compositionally biased region" description="Polar residues" evidence="2">
    <location>
        <begin position="16"/>
        <end position="26"/>
    </location>
</feature>
<dbReference type="InterPro" id="IPR040632">
    <property type="entry name" value="Sulfotransfer_4"/>
</dbReference>
<evidence type="ECO:0000256" key="2">
    <source>
        <dbReference type="SAM" id="MobiDB-lite"/>
    </source>
</evidence>
<dbReference type="SUPFAM" id="SSF58038">
    <property type="entry name" value="SNARE fusion complex"/>
    <property type="match status" value="1"/>
</dbReference>
<evidence type="ECO:0000259" key="4">
    <source>
        <dbReference type="PROSITE" id="PS50192"/>
    </source>
</evidence>
<dbReference type="InterPro" id="IPR039899">
    <property type="entry name" value="BET1_SNARE"/>
</dbReference>
<keyword evidence="3" id="KW-1133">Transmembrane helix</keyword>
<comment type="subcellular location">
    <subcellularLocation>
        <location evidence="1">Endomembrane system</location>
        <topology evidence="1">Single-pass type IV membrane protein</topology>
    </subcellularLocation>
</comment>
<accession>A0A9P4TEP8</accession>
<dbReference type="Pfam" id="PF17784">
    <property type="entry name" value="Sulfotransfer_4"/>
    <property type="match status" value="1"/>
</dbReference>
<dbReference type="GO" id="GO:0012505">
    <property type="term" value="C:endomembrane system"/>
    <property type="evidence" value="ECO:0007669"/>
    <property type="project" value="UniProtKB-SubCell"/>
</dbReference>
<feature type="region of interest" description="Disordered" evidence="2">
    <location>
        <begin position="189"/>
        <end position="265"/>
    </location>
</feature>
<dbReference type="InterPro" id="IPR000727">
    <property type="entry name" value="T_SNARE_dom"/>
</dbReference>
<evidence type="ECO:0000313" key="6">
    <source>
        <dbReference type="Proteomes" id="UP000801428"/>
    </source>
</evidence>
<dbReference type="Gene3D" id="3.40.50.300">
    <property type="entry name" value="P-loop containing nucleotide triphosphate hydrolases"/>
    <property type="match status" value="1"/>
</dbReference>
<feature type="transmembrane region" description="Helical" evidence="3">
    <location>
        <begin position="158"/>
        <end position="176"/>
    </location>
</feature>
<evidence type="ECO:0000313" key="5">
    <source>
        <dbReference type="EMBL" id="KAF3002983.1"/>
    </source>
</evidence>
<protein>
    <submittedName>
        <fullName evidence="5">Protein transport protein bet1</fullName>
    </submittedName>
</protein>
<proteinExistence type="predicted"/>
<sequence length="779" mass="84662">MSSRFGRDTARDDLFSSYNRSASPSKSKNKARASPYNSSIGGGYGLPPSDTGSSQPGFSAYPGAGSNNGGLYGGATTPGGRGGYGSATLDELESQNEEQTGVLIGKVKMLKDLTHLIGDEIRDSTSLAEKMNDQFENSRNQIRGTMNRILPNCQHSNFFTVLIFLGISWILCSLVASQQVLRAEAASKAARGPSGDAPEVSPAALPSVSPVSTVSTTPAPISPGPNLRTPQSLRVSQDGSPSHLRGHPPFGQGKSNDTQPFRKSVPGVQAPIAKPYTSRNSSHLQKVATLKYRTIQQELPDADGNATVKSRANLRKAAQGRQNGAENVRMDTKSKSEVDEDHLSALMKGLANSNSDSSTSNMTSSTSVEAVAPPPRLLDADANKFRSLKQVLVIGLPGSGVDGVAEALKLLGYKVYDFKAASDRYERDFPLWLEAARHRDEARPYNKSDLDKVFGDHDAIVGAPASFFGQDLVKLYLGVKVLLVTREFDALTVNSFLSKIYSPFWQKFDPGFFGAIHQFLDRPVHVDNCSETQQVIRETVKEKNLLEIQDLTAWNPLCEFLGKPVPDVAVPDLNDDTTAAVLAARPWTAICERVKKTAHHTMVVTTNILTMLTITAAAILAVIVGIYLSVSSVLTARRVWEWSRSRGVTPMLTAGLTLCGLLCGFLVGYVFALAPKPSTIESEPARHEPRKNKSGRKKIYEGRNTTTRPKRPVPVLAEWSAVQDSIRRDDARIREERAATNEDWTAQDVTFHVTHRQTEAGQALSRGSRNVVSIMEDVE</sequence>
<feature type="transmembrane region" description="Helical" evidence="3">
    <location>
        <begin position="608"/>
        <end position="630"/>
    </location>
</feature>
<feature type="compositionally biased region" description="Polar residues" evidence="2">
    <location>
        <begin position="228"/>
        <end position="240"/>
    </location>
</feature>
<feature type="compositionally biased region" description="Low complexity" evidence="2">
    <location>
        <begin position="197"/>
        <end position="219"/>
    </location>
</feature>
<feature type="region of interest" description="Disordered" evidence="2">
    <location>
        <begin position="350"/>
        <end position="372"/>
    </location>
</feature>
<gene>
    <name evidence="5" type="primary">BET1</name>
    <name evidence="5" type="ORF">E8E13_005086</name>
</gene>
<dbReference type="AlphaFoldDB" id="A0A9P4TEP8"/>
<feature type="compositionally biased region" description="Basic residues" evidence="2">
    <location>
        <begin position="688"/>
        <end position="697"/>
    </location>
</feature>
<keyword evidence="3" id="KW-0812">Transmembrane</keyword>
<organism evidence="5 6">
    <name type="scientific">Curvularia kusanoi</name>
    <name type="common">Cochliobolus kusanoi</name>
    <dbReference type="NCBI Taxonomy" id="90978"/>
    <lineage>
        <taxon>Eukaryota</taxon>
        <taxon>Fungi</taxon>
        <taxon>Dikarya</taxon>
        <taxon>Ascomycota</taxon>
        <taxon>Pezizomycotina</taxon>
        <taxon>Dothideomycetes</taxon>
        <taxon>Pleosporomycetidae</taxon>
        <taxon>Pleosporales</taxon>
        <taxon>Pleosporineae</taxon>
        <taxon>Pleosporaceae</taxon>
        <taxon>Curvularia</taxon>
    </lineage>
</organism>
<feature type="compositionally biased region" description="Basic and acidic residues" evidence="2">
    <location>
        <begin position="1"/>
        <end position="14"/>
    </location>
</feature>
<feature type="region of interest" description="Disordered" evidence="2">
    <location>
        <begin position="680"/>
        <end position="707"/>
    </location>
</feature>
<feature type="region of interest" description="Disordered" evidence="2">
    <location>
        <begin position="1"/>
        <end position="62"/>
    </location>
</feature>